<dbReference type="OrthoDB" id="10586882at2759"/>
<dbReference type="AlphaFoldDB" id="A0A0L0CTG9"/>
<sequence length="242" mass="26671">MSTFFIEYGERTIERRQKYKEQCDKDIQEIIEKDKIQKSLAEKVEKGCLRCGCGLGGVAAGVGIIGPIAVNELNKAALVAAAQKGIDAGIVKAIAELYNKFLLTTLNDRPLTTVITARNFKDINVLGHLVQAEYNRMLDAATINDNSIFSMYHGLKGTEPIQAIAANARTAATKAAAEAARVEGVEITAANTASYDLYIAIAYSVTAILVIVLIMIIIYLILRYRRKKKKKKKIEYTKLLKE</sequence>
<protein>
    <submittedName>
        <fullName evidence="2">Rifin</fullName>
    </submittedName>
</protein>
<accession>A0A0L0CTG9</accession>
<dbReference type="EMBL" id="GG663859">
    <property type="protein sequence ID" value="KNC35537.1"/>
    <property type="molecule type" value="Genomic_DNA"/>
</dbReference>
<reference evidence="3" key="1">
    <citation type="submission" date="2015-07" db="EMBL/GenBank/DDBJ databases">
        <title>Annotation of Plasmodium falciparum RAJ116.</title>
        <authorList>
            <consortium name="The Broad Institute Genome Sequencing Platform"/>
            <person name="Volkman S.K."/>
            <person name="Neafsey D.E."/>
            <person name="Dash A.P."/>
            <person name="Chitnis C.E."/>
            <person name="Hartl D.L."/>
            <person name="Young S.K."/>
            <person name="Zeng Q."/>
            <person name="Koehrsen M."/>
            <person name="Alvarado L."/>
            <person name="Berlin A."/>
            <person name="Borenstein D."/>
            <person name="Chapman S.B."/>
            <person name="Chen Z."/>
            <person name="Engels R."/>
            <person name="Freedman E."/>
            <person name="Gellesch M."/>
            <person name="Goldberg J."/>
            <person name="Griggs A."/>
            <person name="Gujja S."/>
            <person name="Heilman E.R."/>
            <person name="Heiman D.I."/>
            <person name="Howarth C."/>
            <person name="Jen D."/>
            <person name="Larson L."/>
            <person name="Mehta T."/>
            <person name="Neiman D."/>
            <person name="Park D."/>
            <person name="Pearson M."/>
            <person name="Roberts A."/>
            <person name="Saif S."/>
            <person name="Shea T."/>
            <person name="Shenoy N."/>
            <person name="Sisk P."/>
            <person name="Stolte C."/>
            <person name="Sykes S."/>
            <person name="Walk T."/>
            <person name="White J."/>
            <person name="Yandava C."/>
            <person name="Haas B."/>
            <person name="Henn M.R."/>
            <person name="Nusbaum C."/>
            <person name="Birren B."/>
        </authorList>
    </citation>
    <scope>NUCLEOTIDE SEQUENCE [LARGE SCALE GENOMIC DNA]</scope>
    <source>
        <strain evidence="3">RAJ116</strain>
    </source>
</reference>
<evidence type="ECO:0000256" key="1">
    <source>
        <dbReference type="SAM" id="Phobius"/>
    </source>
</evidence>
<keyword evidence="1" id="KW-0812">Transmembrane</keyword>
<dbReference type="Proteomes" id="UP000054566">
    <property type="component" value="Unassembled WGS sequence"/>
</dbReference>
<reference evidence="3" key="2">
    <citation type="submission" date="2015-07" db="EMBL/GenBank/DDBJ databases">
        <title>The genome sequence of Plasmodium falciparum RAJ116.</title>
        <authorList>
            <consortium name="The Broad Institute Genome Sequencing Platform"/>
            <person name="Volkman S.K."/>
            <person name="Neafsey D.E."/>
            <person name="Dash A.P."/>
            <person name="Chitnis C.E."/>
            <person name="Hartl D.L."/>
            <person name="Young S.K."/>
            <person name="Kodira C.D."/>
            <person name="Zeng Q."/>
            <person name="Koehrsen M."/>
            <person name="Godfrey P."/>
            <person name="Alvarado L."/>
            <person name="Berlin A."/>
            <person name="Borenstein D."/>
            <person name="Chen Z."/>
            <person name="Engels R."/>
            <person name="Freedman E."/>
            <person name="Gellesch M."/>
            <person name="Goldberg J."/>
            <person name="Griggs A."/>
            <person name="Gujja S."/>
            <person name="Heiman D."/>
            <person name="Hepburn T."/>
            <person name="Howarth C."/>
            <person name="Jen D."/>
            <person name="Larson L."/>
            <person name="Lewis B."/>
            <person name="Mehta T."/>
            <person name="Park D."/>
            <person name="Pearson M."/>
            <person name="Roberts A."/>
            <person name="Saif S."/>
            <person name="Shea T."/>
            <person name="Shenoy N."/>
            <person name="Sisk P."/>
            <person name="Stolte C."/>
            <person name="Sykes S."/>
            <person name="Walk T."/>
            <person name="White J."/>
            <person name="Yandava C."/>
            <person name="Wirth D.F."/>
            <person name="Nusbaum C."/>
            <person name="Birren B."/>
        </authorList>
    </citation>
    <scope>NUCLEOTIDE SEQUENCE [LARGE SCALE GENOMIC DNA]</scope>
    <source>
        <strain evidence="3">RAJ116</strain>
    </source>
</reference>
<dbReference type="InterPro" id="IPR006373">
    <property type="entry name" value="VSA_Rifin"/>
</dbReference>
<proteinExistence type="predicted"/>
<evidence type="ECO:0000313" key="3">
    <source>
        <dbReference type="Proteomes" id="UP000054566"/>
    </source>
</evidence>
<dbReference type="Pfam" id="PF02009">
    <property type="entry name" value="RIFIN"/>
    <property type="match status" value="1"/>
</dbReference>
<keyword evidence="1" id="KW-0472">Membrane</keyword>
<gene>
    <name evidence="2" type="ORF">PFLG_00587</name>
</gene>
<keyword evidence="1" id="KW-1133">Transmembrane helix</keyword>
<name>A0A0L0CTG9_PLAFA</name>
<evidence type="ECO:0000313" key="2">
    <source>
        <dbReference type="EMBL" id="KNC35537.1"/>
    </source>
</evidence>
<organism evidence="2 3">
    <name type="scientific">Plasmodium falciparum RAJ116</name>
    <dbReference type="NCBI Taxonomy" id="580058"/>
    <lineage>
        <taxon>Eukaryota</taxon>
        <taxon>Sar</taxon>
        <taxon>Alveolata</taxon>
        <taxon>Apicomplexa</taxon>
        <taxon>Aconoidasida</taxon>
        <taxon>Haemosporida</taxon>
        <taxon>Plasmodiidae</taxon>
        <taxon>Plasmodium</taxon>
        <taxon>Plasmodium (Laverania)</taxon>
    </lineage>
</organism>
<dbReference type="NCBIfam" id="TIGR01477">
    <property type="entry name" value="RIFIN"/>
    <property type="match status" value="1"/>
</dbReference>
<feature type="transmembrane region" description="Helical" evidence="1">
    <location>
        <begin position="197"/>
        <end position="222"/>
    </location>
</feature>